<evidence type="ECO:0000259" key="5">
    <source>
        <dbReference type="PROSITE" id="PS50931"/>
    </source>
</evidence>
<dbReference type="Pfam" id="PF03466">
    <property type="entry name" value="LysR_substrate"/>
    <property type="match status" value="1"/>
</dbReference>
<evidence type="ECO:0000256" key="3">
    <source>
        <dbReference type="ARBA" id="ARBA00023125"/>
    </source>
</evidence>
<dbReference type="InterPro" id="IPR000847">
    <property type="entry name" value="LysR_HTH_N"/>
</dbReference>
<comment type="similarity">
    <text evidence="1">Belongs to the LysR transcriptional regulatory family.</text>
</comment>
<dbReference type="PANTHER" id="PTHR30419:SF31">
    <property type="entry name" value="BLR3139 PROTEIN"/>
    <property type="match status" value="1"/>
</dbReference>
<dbReference type="InterPro" id="IPR005119">
    <property type="entry name" value="LysR_subst-bd"/>
</dbReference>
<dbReference type="Gene3D" id="1.10.10.10">
    <property type="entry name" value="Winged helix-like DNA-binding domain superfamily/Winged helix DNA-binding domain"/>
    <property type="match status" value="1"/>
</dbReference>
<dbReference type="SUPFAM" id="SSF53850">
    <property type="entry name" value="Periplasmic binding protein-like II"/>
    <property type="match status" value="1"/>
</dbReference>
<dbReference type="Proteomes" id="UP001597046">
    <property type="component" value="Unassembled WGS sequence"/>
</dbReference>
<keyword evidence="3" id="KW-0238">DNA-binding</keyword>
<dbReference type="PANTHER" id="PTHR30419">
    <property type="entry name" value="HTH-TYPE TRANSCRIPTIONAL REGULATOR YBHD"/>
    <property type="match status" value="1"/>
</dbReference>
<feature type="domain" description="HTH lysR-type" evidence="5">
    <location>
        <begin position="39"/>
        <end position="96"/>
    </location>
</feature>
<evidence type="ECO:0000256" key="1">
    <source>
        <dbReference type="ARBA" id="ARBA00009437"/>
    </source>
</evidence>
<dbReference type="PRINTS" id="PR00039">
    <property type="entry name" value="HTHLYSR"/>
</dbReference>
<organism evidence="6 7">
    <name type="scientific">Terrabacter terrigena</name>
    <dbReference type="NCBI Taxonomy" id="574718"/>
    <lineage>
        <taxon>Bacteria</taxon>
        <taxon>Bacillati</taxon>
        <taxon>Actinomycetota</taxon>
        <taxon>Actinomycetes</taxon>
        <taxon>Micrococcales</taxon>
        <taxon>Intrasporangiaceae</taxon>
        <taxon>Terrabacter</taxon>
    </lineage>
</organism>
<gene>
    <name evidence="6" type="ORF">ACFQ2V_17440</name>
</gene>
<dbReference type="Pfam" id="PF00126">
    <property type="entry name" value="HTH_1"/>
    <property type="match status" value="1"/>
</dbReference>
<keyword evidence="4" id="KW-0804">Transcription</keyword>
<evidence type="ECO:0000313" key="6">
    <source>
        <dbReference type="EMBL" id="MFD1056098.1"/>
    </source>
</evidence>
<evidence type="ECO:0000256" key="2">
    <source>
        <dbReference type="ARBA" id="ARBA00023015"/>
    </source>
</evidence>
<accession>A0ABW3N186</accession>
<proteinExistence type="inferred from homology"/>
<dbReference type="SUPFAM" id="SSF46785">
    <property type="entry name" value="Winged helix' DNA-binding domain"/>
    <property type="match status" value="1"/>
</dbReference>
<evidence type="ECO:0000313" key="7">
    <source>
        <dbReference type="Proteomes" id="UP001597046"/>
    </source>
</evidence>
<keyword evidence="7" id="KW-1185">Reference proteome</keyword>
<dbReference type="InterPro" id="IPR050950">
    <property type="entry name" value="HTH-type_LysR_regulators"/>
</dbReference>
<dbReference type="InterPro" id="IPR036388">
    <property type="entry name" value="WH-like_DNA-bd_sf"/>
</dbReference>
<sequence length="331" mass="36034">MGFRSGFGVRLVRSTIPGTGFTCPTVETDSSVHLRFLVMDLRQLEHFVTVAEEKHFTRASERLFISQSGLSASIRALEKELDAELFDRNTRRVELTDAGQALLEESRRTLASVLAARDAVAAVQGLRRGRLRVGTEQCLGAVDVPRELAHFHAQHPGVELLVQQAGSARLVEEVHTGRLDVAFVAGPAGAPEDVRFLPLASEPMTLVCRPEHDLTRMRRIDWKSLCDKPFVDFNTDWGSRQVTDRAFAAAGVARKIASEVNDVHTLLDLVEHGLGIAVVPEHIARKKAGKLASLPLPADAPSWDVTIAVSAGATSAAAATFLAPIRQRFDA</sequence>
<dbReference type="EMBL" id="JBHTKH010000015">
    <property type="protein sequence ID" value="MFD1056098.1"/>
    <property type="molecule type" value="Genomic_DNA"/>
</dbReference>
<dbReference type="PROSITE" id="PS50931">
    <property type="entry name" value="HTH_LYSR"/>
    <property type="match status" value="1"/>
</dbReference>
<protein>
    <submittedName>
        <fullName evidence="6">LysR family transcriptional regulator</fullName>
    </submittedName>
</protein>
<evidence type="ECO:0000256" key="4">
    <source>
        <dbReference type="ARBA" id="ARBA00023163"/>
    </source>
</evidence>
<keyword evidence="2" id="KW-0805">Transcription regulation</keyword>
<name>A0ABW3N186_9MICO</name>
<dbReference type="Gene3D" id="3.40.190.290">
    <property type="match status" value="1"/>
</dbReference>
<comment type="caution">
    <text evidence="6">The sequence shown here is derived from an EMBL/GenBank/DDBJ whole genome shotgun (WGS) entry which is preliminary data.</text>
</comment>
<dbReference type="CDD" id="cd08436">
    <property type="entry name" value="PBP2_LTTR_like_3"/>
    <property type="match status" value="1"/>
</dbReference>
<reference evidence="7" key="1">
    <citation type="journal article" date="2019" name="Int. J. Syst. Evol. Microbiol.">
        <title>The Global Catalogue of Microorganisms (GCM) 10K type strain sequencing project: providing services to taxonomists for standard genome sequencing and annotation.</title>
        <authorList>
            <consortium name="The Broad Institute Genomics Platform"/>
            <consortium name="The Broad Institute Genome Sequencing Center for Infectious Disease"/>
            <person name="Wu L."/>
            <person name="Ma J."/>
        </authorList>
    </citation>
    <scope>NUCLEOTIDE SEQUENCE [LARGE SCALE GENOMIC DNA]</scope>
    <source>
        <strain evidence="7">CCUG 57508</strain>
    </source>
</reference>
<dbReference type="InterPro" id="IPR036390">
    <property type="entry name" value="WH_DNA-bd_sf"/>
</dbReference>